<keyword evidence="2" id="KW-1185">Reference proteome</keyword>
<gene>
    <name evidence="1" type="ORF">IHE71_12615</name>
</gene>
<dbReference type="SUPFAM" id="SSF48498">
    <property type="entry name" value="Tetracyclin repressor-like, C-terminal domain"/>
    <property type="match status" value="1"/>
</dbReference>
<comment type="caution">
    <text evidence="1">The sequence shown here is derived from an EMBL/GenBank/DDBJ whole genome shotgun (WGS) entry which is preliminary data.</text>
</comment>
<dbReference type="Proteomes" id="UP000625527">
    <property type="component" value="Unassembled WGS sequence"/>
</dbReference>
<proteinExistence type="predicted"/>
<accession>A0ABR9MZU8</accession>
<dbReference type="InterPro" id="IPR036271">
    <property type="entry name" value="Tet_transcr_reg_TetR-rel_C_sf"/>
</dbReference>
<dbReference type="EMBL" id="JADAQT010000086">
    <property type="protein sequence ID" value="MBE1876551.1"/>
    <property type="molecule type" value="Genomic_DNA"/>
</dbReference>
<organism evidence="1 2">
    <name type="scientific">Myceligenerans pegani</name>
    <dbReference type="NCBI Taxonomy" id="2776917"/>
    <lineage>
        <taxon>Bacteria</taxon>
        <taxon>Bacillati</taxon>
        <taxon>Actinomycetota</taxon>
        <taxon>Actinomycetes</taxon>
        <taxon>Micrococcales</taxon>
        <taxon>Promicromonosporaceae</taxon>
        <taxon>Myceligenerans</taxon>
    </lineage>
</organism>
<protein>
    <recommendedName>
        <fullName evidence="3">TetR family transcriptional regulator</fullName>
    </recommendedName>
</protein>
<reference evidence="1 2" key="1">
    <citation type="submission" date="2020-10" db="EMBL/GenBank/DDBJ databases">
        <title>Myceligenerans pegani sp. nov., an endophytic actinomycete isolated from Peganum harmala L. in Xinjiang, China.</title>
        <authorList>
            <person name="Xin L."/>
        </authorList>
    </citation>
    <scope>NUCLEOTIDE SEQUENCE [LARGE SCALE GENOMIC DNA]</scope>
    <source>
        <strain evidence="1 2">TRM65318</strain>
    </source>
</reference>
<evidence type="ECO:0000313" key="2">
    <source>
        <dbReference type="Proteomes" id="UP000625527"/>
    </source>
</evidence>
<evidence type="ECO:0008006" key="3">
    <source>
        <dbReference type="Google" id="ProtNLM"/>
    </source>
</evidence>
<name>A0ABR9MZU8_9MICO</name>
<dbReference type="RefSeq" id="WP_192863121.1">
    <property type="nucleotide sequence ID" value="NZ_JADAQT010000086.1"/>
</dbReference>
<sequence length="170" mass="18460">MRSGGASAESTRADGARADGDVAEQFRAVLDAEEHWLAKVSCAGDLAHWRMRVVREVMDRRSPYALALRRGQGSCRQGEFLRCWQVLIARTLERVGLRQADRSPGARSPTGAVTEDSENLAVAILAALHGGATLSWLADDRDSLEAALDIALAPVMVLQRPDAPRGRRSD</sequence>
<evidence type="ECO:0000313" key="1">
    <source>
        <dbReference type="EMBL" id="MBE1876551.1"/>
    </source>
</evidence>